<evidence type="ECO:0000256" key="15">
    <source>
        <dbReference type="ARBA" id="ARBA00023136"/>
    </source>
</evidence>
<gene>
    <name evidence="21" type="ORF">GCM10025780_03070</name>
</gene>
<proteinExistence type="inferred from homology"/>
<evidence type="ECO:0000256" key="8">
    <source>
        <dbReference type="ARBA" id="ARBA00022475"/>
    </source>
</evidence>
<accession>A0ABP8VJ33</accession>
<keyword evidence="12 18" id="KW-0548">Nucleotidyltransferase</keyword>
<dbReference type="EMBL" id="BAABLM010000001">
    <property type="protein sequence ID" value="GAA4665229.1"/>
    <property type="molecule type" value="Genomic_DNA"/>
</dbReference>
<feature type="transmembrane region" description="Helical" evidence="20">
    <location>
        <begin position="83"/>
        <end position="103"/>
    </location>
</feature>
<comment type="pathway">
    <text evidence="3 18">Phospholipid metabolism; CDP-diacylglycerol biosynthesis; CDP-diacylglycerol from sn-glycerol 3-phosphate: step 3/3.</text>
</comment>
<dbReference type="PANTHER" id="PTHR46382:SF1">
    <property type="entry name" value="PHOSPHATIDATE CYTIDYLYLTRANSFERASE"/>
    <property type="match status" value="1"/>
</dbReference>
<evidence type="ECO:0000313" key="22">
    <source>
        <dbReference type="Proteomes" id="UP001501295"/>
    </source>
</evidence>
<keyword evidence="9" id="KW-0444">Lipid biosynthesis</keyword>
<feature type="transmembrane region" description="Helical" evidence="20">
    <location>
        <begin position="59"/>
        <end position="77"/>
    </location>
</feature>
<evidence type="ECO:0000256" key="12">
    <source>
        <dbReference type="ARBA" id="ARBA00022695"/>
    </source>
</evidence>
<dbReference type="EC" id="2.7.7.41" evidence="6 18"/>
<comment type="pathway">
    <text evidence="4">Lipid metabolism.</text>
</comment>
<organism evidence="21 22">
    <name type="scientific">Frondihabitans cladoniiphilus</name>
    <dbReference type="NCBI Taxonomy" id="715785"/>
    <lineage>
        <taxon>Bacteria</taxon>
        <taxon>Bacillati</taxon>
        <taxon>Actinomycetota</taxon>
        <taxon>Actinomycetes</taxon>
        <taxon>Micrococcales</taxon>
        <taxon>Microbacteriaceae</taxon>
        <taxon>Frondihabitans</taxon>
    </lineage>
</organism>
<keyword evidence="16" id="KW-0594">Phospholipid biosynthesis</keyword>
<evidence type="ECO:0000256" key="1">
    <source>
        <dbReference type="ARBA" id="ARBA00001698"/>
    </source>
</evidence>
<feature type="transmembrane region" description="Helical" evidence="20">
    <location>
        <begin position="208"/>
        <end position="227"/>
    </location>
</feature>
<evidence type="ECO:0000256" key="16">
    <source>
        <dbReference type="ARBA" id="ARBA00023209"/>
    </source>
</evidence>
<keyword evidence="11 18" id="KW-0812">Transmembrane</keyword>
<feature type="transmembrane region" description="Helical" evidence="20">
    <location>
        <begin position="272"/>
        <end position="291"/>
    </location>
</feature>
<keyword evidence="15 20" id="KW-0472">Membrane</keyword>
<evidence type="ECO:0000256" key="14">
    <source>
        <dbReference type="ARBA" id="ARBA00023098"/>
    </source>
</evidence>
<evidence type="ECO:0000256" key="18">
    <source>
        <dbReference type="RuleBase" id="RU003938"/>
    </source>
</evidence>
<evidence type="ECO:0000256" key="11">
    <source>
        <dbReference type="ARBA" id="ARBA00022692"/>
    </source>
</evidence>
<dbReference type="Proteomes" id="UP001501295">
    <property type="component" value="Unassembled WGS sequence"/>
</dbReference>
<sequence length="339" mass="36639">MTDDQPGSEHPSSPSKHPRGDFDNRATAARHDLENQLRAQRARFEERNEKLTARTGRNLPAAIGIGAGMGAIVLLSLILFKWIFMIVAAILVFFMVLELTNALRTAGRRVPRIPSIATGLAVVPAAYFWKAEGQWLVLLGGIVVISLWRLVEAALPTGAESTTASATEGRRGGRALFKDLQSGAFVQIYTTFLGSFLALLTAQPGGQWWTLTALIVVICVDTGAYATGLNFGKHKLAPKISPGKTWEGFAGSVGVSMIAGIILSIFMIHQPWWFGLILGAVFSITATIGDLSESLIKRDLGVKDISTWLPGHGGFLDRLDSMLPSAVVAYGLYLIFTHH</sequence>
<feature type="compositionally biased region" description="Basic and acidic residues" evidence="19">
    <location>
        <begin position="18"/>
        <end position="28"/>
    </location>
</feature>
<keyword evidence="13 20" id="KW-1133">Transmembrane helix</keyword>
<evidence type="ECO:0000256" key="2">
    <source>
        <dbReference type="ARBA" id="ARBA00004651"/>
    </source>
</evidence>
<evidence type="ECO:0000256" key="10">
    <source>
        <dbReference type="ARBA" id="ARBA00022679"/>
    </source>
</evidence>
<evidence type="ECO:0000256" key="13">
    <source>
        <dbReference type="ARBA" id="ARBA00022989"/>
    </source>
</evidence>
<feature type="transmembrane region" description="Helical" evidence="20">
    <location>
        <begin position="135"/>
        <end position="151"/>
    </location>
</feature>
<dbReference type="Pfam" id="PF01148">
    <property type="entry name" value="CTP_transf_1"/>
    <property type="match status" value="1"/>
</dbReference>
<evidence type="ECO:0000256" key="9">
    <source>
        <dbReference type="ARBA" id="ARBA00022516"/>
    </source>
</evidence>
<feature type="transmembrane region" description="Helical" evidence="20">
    <location>
        <begin position="110"/>
        <end position="129"/>
    </location>
</feature>
<comment type="similarity">
    <text evidence="5 18">Belongs to the CDS family.</text>
</comment>
<feature type="transmembrane region" description="Helical" evidence="20">
    <location>
        <begin position="248"/>
        <end position="266"/>
    </location>
</feature>
<keyword evidence="8" id="KW-1003">Cell membrane</keyword>
<evidence type="ECO:0000256" key="6">
    <source>
        <dbReference type="ARBA" id="ARBA00012487"/>
    </source>
</evidence>
<evidence type="ECO:0000256" key="17">
    <source>
        <dbReference type="ARBA" id="ARBA00023264"/>
    </source>
</evidence>
<keyword evidence="10 18" id="KW-0808">Transferase</keyword>
<comment type="caution">
    <text evidence="21">The sequence shown here is derived from an EMBL/GenBank/DDBJ whole genome shotgun (WGS) entry which is preliminary data.</text>
</comment>
<evidence type="ECO:0000256" key="4">
    <source>
        <dbReference type="ARBA" id="ARBA00005189"/>
    </source>
</evidence>
<evidence type="ECO:0000256" key="20">
    <source>
        <dbReference type="SAM" id="Phobius"/>
    </source>
</evidence>
<evidence type="ECO:0000256" key="3">
    <source>
        <dbReference type="ARBA" id="ARBA00005119"/>
    </source>
</evidence>
<evidence type="ECO:0000313" key="21">
    <source>
        <dbReference type="EMBL" id="GAA4665229.1"/>
    </source>
</evidence>
<dbReference type="RefSeq" id="WP_345372421.1">
    <property type="nucleotide sequence ID" value="NZ_BAABLM010000001.1"/>
</dbReference>
<evidence type="ECO:0000256" key="19">
    <source>
        <dbReference type="SAM" id="MobiDB-lite"/>
    </source>
</evidence>
<comment type="subcellular location">
    <subcellularLocation>
        <location evidence="2">Cell membrane</location>
        <topology evidence="2">Multi-pass membrane protein</topology>
    </subcellularLocation>
</comment>
<feature type="transmembrane region" description="Helical" evidence="20">
    <location>
        <begin position="180"/>
        <end position="202"/>
    </location>
</feature>
<name>A0ABP8VJ33_9MICO</name>
<keyword evidence="14" id="KW-0443">Lipid metabolism</keyword>
<reference evidence="22" key="1">
    <citation type="journal article" date="2019" name="Int. J. Syst. Evol. Microbiol.">
        <title>The Global Catalogue of Microorganisms (GCM) 10K type strain sequencing project: providing services to taxonomists for standard genome sequencing and annotation.</title>
        <authorList>
            <consortium name="The Broad Institute Genomics Platform"/>
            <consortium name="The Broad Institute Genome Sequencing Center for Infectious Disease"/>
            <person name="Wu L."/>
            <person name="Ma J."/>
        </authorList>
    </citation>
    <scope>NUCLEOTIDE SEQUENCE [LARGE SCALE GENOMIC DNA]</scope>
    <source>
        <strain evidence="22">JCM 18956</strain>
    </source>
</reference>
<feature type="region of interest" description="Disordered" evidence="19">
    <location>
        <begin position="1"/>
        <end position="28"/>
    </location>
</feature>
<dbReference type="PANTHER" id="PTHR46382">
    <property type="entry name" value="PHOSPHATIDATE CYTIDYLYLTRANSFERASE"/>
    <property type="match status" value="1"/>
</dbReference>
<evidence type="ECO:0000256" key="7">
    <source>
        <dbReference type="ARBA" id="ARBA00019373"/>
    </source>
</evidence>
<dbReference type="InterPro" id="IPR000374">
    <property type="entry name" value="PC_trans"/>
</dbReference>
<dbReference type="PROSITE" id="PS01315">
    <property type="entry name" value="CDS"/>
    <property type="match status" value="1"/>
</dbReference>
<protein>
    <recommendedName>
        <fullName evidence="7 18">Phosphatidate cytidylyltransferase</fullName>
        <ecNumber evidence="6 18">2.7.7.41</ecNumber>
    </recommendedName>
</protein>
<evidence type="ECO:0000256" key="5">
    <source>
        <dbReference type="ARBA" id="ARBA00010185"/>
    </source>
</evidence>
<comment type="catalytic activity">
    <reaction evidence="1 18">
        <text>a 1,2-diacyl-sn-glycero-3-phosphate + CTP + H(+) = a CDP-1,2-diacyl-sn-glycerol + diphosphate</text>
        <dbReference type="Rhea" id="RHEA:16229"/>
        <dbReference type="ChEBI" id="CHEBI:15378"/>
        <dbReference type="ChEBI" id="CHEBI:33019"/>
        <dbReference type="ChEBI" id="CHEBI:37563"/>
        <dbReference type="ChEBI" id="CHEBI:58332"/>
        <dbReference type="ChEBI" id="CHEBI:58608"/>
        <dbReference type="EC" id="2.7.7.41"/>
    </reaction>
</comment>
<keyword evidence="17" id="KW-1208">Phospholipid metabolism</keyword>
<keyword evidence="22" id="KW-1185">Reference proteome</keyword>